<feature type="chain" id="PRO_5007097980" evidence="1">
    <location>
        <begin position="27"/>
        <end position="153"/>
    </location>
</feature>
<organism evidence="3 4">
    <name type="scientific">Chlorobium limicola</name>
    <dbReference type="NCBI Taxonomy" id="1092"/>
    <lineage>
        <taxon>Bacteria</taxon>
        <taxon>Pseudomonadati</taxon>
        <taxon>Chlorobiota</taxon>
        <taxon>Chlorobiia</taxon>
        <taxon>Chlorobiales</taxon>
        <taxon>Chlorobiaceae</taxon>
        <taxon>Chlorobium/Pelodictyon group</taxon>
        <taxon>Chlorobium</taxon>
    </lineage>
</organism>
<dbReference type="InterPro" id="IPR014710">
    <property type="entry name" value="RmlC-like_jellyroll"/>
</dbReference>
<dbReference type="SUPFAM" id="SSF51182">
    <property type="entry name" value="RmlC-like cupins"/>
    <property type="match status" value="1"/>
</dbReference>
<keyword evidence="4" id="KW-1185">Reference proteome</keyword>
<feature type="domain" description="Cupin type-2" evidence="2">
    <location>
        <begin position="63"/>
        <end position="131"/>
    </location>
</feature>
<reference evidence="3 4" key="1">
    <citation type="submission" date="2015-10" db="EMBL/GenBank/DDBJ databases">
        <title>Draft Genome Sequence of Chlorobium limicola strain Frasassi Growing under Artificial Lighting in the Frasassi Cave System.</title>
        <authorList>
            <person name="Mansor M."/>
            <person name="Macalady J."/>
        </authorList>
    </citation>
    <scope>NUCLEOTIDE SEQUENCE [LARGE SCALE GENOMIC DNA]</scope>
    <source>
        <strain evidence="3 4">Frasassi</strain>
    </source>
</reference>
<sequence length="153" mass="16979">MRSFFYVIAFSLLLAGFQWPAGSLHAEEYRNVTARKVLVTGKTSDGKKVRYPRTNDAEITVLVVDVPPGGSTGWHHHPVPVYAYMLEGELAVEMENGTVNLFRKGDAIIEMVDTAHNGYNPGNEKASLVVFYTGVVGVPNVIKEKMPELEEQR</sequence>
<dbReference type="CDD" id="cd02236">
    <property type="entry name" value="cupin_CV2614-like"/>
    <property type="match status" value="1"/>
</dbReference>
<dbReference type="Gene3D" id="2.60.120.10">
    <property type="entry name" value="Jelly Rolls"/>
    <property type="match status" value="1"/>
</dbReference>
<dbReference type="InterPro" id="IPR047142">
    <property type="entry name" value="OryJ/VirC-like"/>
</dbReference>
<dbReference type="PANTHER" id="PTHR36156:SF2">
    <property type="entry name" value="CUPIN TYPE-2 DOMAIN-CONTAINING PROTEIN"/>
    <property type="match status" value="1"/>
</dbReference>
<dbReference type="Proteomes" id="UP000053937">
    <property type="component" value="Unassembled WGS sequence"/>
</dbReference>
<dbReference type="AlphaFoldDB" id="A0A101JNK7"/>
<dbReference type="EMBL" id="LMBR01000101">
    <property type="protein sequence ID" value="KUL30164.1"/>
    <property type="molecule type" value="Genomic_DNA"/>
</dbReference>
<keyword evidence="1" id="KW-0732">Signal</keyword>
<gene>
    <name evidence="3" type="ORF">ASB62_04525</name>
</gene>
<dbReference type="InterPro" id="IPR013096">
    <property type="entry name" value="Cupin_2"/>
</dbReference>
<protein>
    <submittedName>
        <fullName evidence="3">Cupin</fullName>
    </submittedName>
</protein>
<evidence type="ECO:0000313" key="3">
    <source>
        <dbReference type="EMBL" id="KUL30164.1"/>
    </source>
</evidence>
<dbReference type="InterPro" id="IPR011051">
    <property type="entry name" value="RmlC_Cupin_sf"/>
</dbReference>
<comment type="caution">
    <text evidence="3">The sequence shown here is derived from an EMBL/GenBank/DDBJ whole genome shotgun (WGS) entry which is preliminary data.</text>
</comment>
<dbReference type="PANTHER" id="PTHR36156">
    <property type="entry name" value="SLR2101 PROTEIN"/>
    <property type="match status" value="1"/>
</dbReference>
<proteinExistence type="predicted"/>
<dbReference type="Pfam" id="PF07883">
    <property type="entry name" value="Cupin_2"/>
    <property type="match status" value="1"/>
</dbReference>
<dbReference type="OrthoDB" id="287220at2"/>
<evidence type="ECO:0000256" key="1">
    <source>
        <dbReference type="SAM" id="SignalP"/>
    </source>
</evidence>
<evidence type="ECO:0000313" key="4">
    <source>
        <dbReference type="Proteomes" id="UP000053937"/>
    </source>
</evidence>
<name>A0A101JNK7_CHLLI</name>
<evidence type="ECO:0000259" key="2">
    <source>
        <dbReference type="Pfam" id="PF07883"/>
    </source>
</evidence>
<accession>A0A101JNK7</accession>
<dbReference type="RefSeq" id="WP_059138808.1">
    <property type="nucleotide sequence ID" value="NZ_LMBR01000101.1"/>
</dbReference>
<feature type="signal peptide" evidence="1">
    <location>
        <begin position="1"/>
        <end position="26"/>
    </location>
</feature>